<proteinExistence type="predicted"/>
<gene>
    <name evidence="4" type="ORF">FHW12_002901</name>
</gene>
<dbReference type="InterPro" id="IPR045582">
    <property type="entry name" value="Trehalase-like_N"/>
</dbReference>
<feature type="region of interest" description="Disordered" evidence="1">
    <location>
        <begin position="533"/>
        <end position="597"/>
    </location>
</feature>
<dbReference type="InterPro" id="IPR011613">
    <property type="entry name" value="GH15-like"/>
</dbReference>
<evidence type="ECO:0000313" key="4">
    <source>
        <dbReference type="EMBL" id="MBA8888668.1"/>
    </source>
</evidence>
<dbReference type="GO" id="GO:0004553">
    <property type="term" value="F:hydrolase activity, hydrolyzing O-glycosyl compounds"/>
    <property type="evidence" value="ECO:0007669"/>
    <property type="project" value="TreeGrafter"/>
</dbReference>
<name>A0A839F564_9GAMM</name>
<accession>A0A839F564</accession>
<evidence type="ECO:0000259" key="3">
    <source>
        <dbReference type="Pfam" id="PF19291"/>
    </source>
</evidence>
<dbReference type="Pfam" id="PF00723">
    <property type="entry name" value="Glyco_hydro_15"/>
    <property type="match status" value="1"/>
</dbReference>
<dbReference type="InterPro" id="IPR012341">
    <property type="entry name" value="6hp_glycosidase-like_sf"/>
</dbReference>
<feature type="domain" description="Trehalase-like N-terminal" evidence="3">
    <location>
        <begin position="3"/>
        <end position="177"/>
    </location>
</feature>
<dbReference type="GO" id="GO:0005975">
    <property type="term" value="P:carbohydrate metabolic process"/>
    <property type="evidence" value="ECO:0007669"/>
    <property type="project" value="InterPro"/>
</dbReference>
<dbReference type="PANTHER" id="PTHR31616:SF0">
    <property type="entry name" value="GLUCAN 1,4-ALPHA-GLUCOSIDASE"/>
    <property type="match status" value="1"/>
</dbReference>
<dbReference type="SUPFAM" id="SSF48208">
    <property type="entry name" value="Six-hairpin glycosidases"/>
    <property type="match status" value="1"/>
</dbReference>
<evidence type="ECO:0000259" key="2">
    <source>
        <dbReference type="Pfam" id="PF00723"/>
    </source>
</evidence>
<sequence>MARIEDYGLIGDCETAALVGRDGSIDWLCWPRFDSDACFAALLGGADDGRWRIHPRAAVKTCTRAYRGPTLVLETSWETRTGRVTLVDFMPPRGACSDIVRIVRGDRGRVPMAMELVPRFGYGAQVPWVVRLDDGGVRAIAGPDSVTLRTPVGVRGDGERMAAAFTVEAGDAVPFVLTYARSHEAPPRPIDPHGALGQTEAFWTQWIARFEGEGPWGKDIRRSLITLKALTYAPTGGIVAAPTTSLPEQLGGHRNWDYRYCWVRDATLSLLAMMNAGFFEEAAAWRDWLLRAVAGNPRQMQIMYGIAGERRLTEWSVPWLAGYEGAAPVRVGNAAHAQLQLDVYGELMDTLHHARRGSLTGDASSWQLQRALLAHLETIWREPDAGIWEGRGDPAAFTYSRVMAWVAFDRAVKSVERLGLDGPVGRWRRLRARIHREVCRKGYDRGRGTFVRAYGSSDLDASLLLMPQLGFLPPGDPRIGGTVAAIERDLVRRGFVLRYDSAEADDGLPAGEGAFLVQLLARRCVHDARPASRRAAAVRAPARDPQRSRPAVRGVRRRRTAARRQLPAGVLAHRARQHRAQPPAHRATGGAACGPRG</sequence>
<dbReference type="AlphaFoldDB" id="A0A839F564"/>
<dbReference type="PANTHER" id="PTHR31616">
    <property type="entry name" value="TREHALASE"/>
    <property type="match status" value="1"/>
</dbReference>
<comment type="caution">
    <text evidence="4">The sequence shown here is derived from an EMBL/GenBank/DDBJ whole genome shotgun (WGS) entry which is preliminary data.</text>
</comment>
<dbReference type="Gene3D" id="1.50.10.10">
    <property type="match status" value="1"/>
</dbReference>
<dbReference type="EMBL" id="JACGXL010000004">
    <property type="protein sequence ID" value="MBA8888668.1"/>
    <property type="molecule type" value="Genomic_DNA"/>
</dbReference>
<organism evidence="4 5">
    <name type="scientific">Dokdonella fugitiva</name>
    <dbReference type="NCBI Taxonomy" id="328517"/>
    <lineage>
        <taxon>Bacteria</taxon>
        <taxon>Pseudomonadati</taxon>
        <taxon>Pseudomonadota</taxon>
        <taxon>Gammaproteobacteria</taxon>
        <taxon>Lysobacterales</taxon>
        <taxon>Rhodanobacteraceae</taxon>
        <taxon>Dokdonella</taxon>
    </lineage>
</organism>
<feature type="domain" description="GH15-like" evidence="2">
    <location>
        <begin position="222"/>
        <end position="521"/>
    </location>
</feature>
<dbReference type="Pfam" id="PF19291">
    <property type="entry name" value="TREH_N"/>
    <property type="match status" value="1"/>
</dbReference>
<evidence type="ECO:0000313" key="5">
    <source>
        <dbReference type="Proteomes" id="UP000550401"/>
    </source>
</evidence>
<protein>
    <submittedName>
        <fullName evidence="4">GH15 family glucan-1,4-alpha-glucosidase</fullName>
    </submittedName>
</protein>
<dbReference type="InterPro" id="IPR008928">
    <property type="entry name" value="6-hairpin_glycosidase_sf"/>
</dbReference>
<evidence type="ECO:0000256" key="1">
    <source>
        <dbReference type="SAM" id="MobiDB-lite"/>
    </source>
</evidence>
<dbReference type="Proteomes" id="UP000550401">
    <property type="component" value="Unassembled WGS sequence"/>
</dbReference>
<reference evidence="4 5" key="1">
    <citation type="submission" date="2020-07" db="EMBL/GenBank/DDBJ databases">
        <title>Genomic Encyclopedia of Type Strains, Phase IV (KMG-V): Genome sequencing to study the core and pangenomes of soil and plant-associated prokaryotes.</title>
        <authorList>
            <person name="Whitman W."/>
        </authorList>
    </citation>
    <scope>NUCLEOTIDE SEQUENCE [LARGE SCALE GENOMIC DNA]</scope>
    <source>
        <strain evidence="4 5">RH2WT43</strain>
    </source>
</reference>
<keyword evidence="5" id="KW-1185">Reference proteome</keyword>